<evidence type="ECO:0000313" key="2">
    <source>
        <dbReference type="Proteomes" id="UP000199513"/>
    </source>
</evidence>
<dbReference type="Proteomes" id="UP000199513">
    <property type="component" value="Unassembled WGS sequence"/>
</dbReference>
<sequence length="193" mass="22382">MKNLIILLLIGAFACSESKISPKNKVSITFGNIKHGDWIQIDDLPQLPHRLDTMRFKDLPDGSIFVRSNYPQLFPMEDLIDYLWISQRWTIGLISNRWLISGDGIGGVPSYSLYYHLVNVRRIGNFYDKISEKSIYKITFKNFGKQEDFFAYEREAMIANNFAKITTIIIERLDGKPIKIQTSEGYDAKIEYQ</sequence>
<reference evidence="1 2" key="1">
    <citation type="submission" date="2016-10" db="EMBL/GenBank/DDBJ databases">
        <authorList>
            <person name="de Groot N.N."/>
        </authorList>
    </citation>
    <scope>NUCLEOTIDE SEQUENCE [LARGE SCALE GENOMIC DNA]</scope>
    <source>
        <strain>GEY</strain>
        <strain evidence="2">DSM 9560</strain>
    </source>
</reference>
<keyword evidence="2" id="KW-1185">Reference proteome</keyword>
<name>A0A1I2D302_9BACT</name>
<evidence type="ECO:0000313" key="1">
    <source>
        <dbReference type="EMBL" id="SFE74889.1"/>
    </source>
</evidence>
<dbReference type="AlphaFoldDB" id="A0A1I2D302"/>
<organism evidence="1 2">
    <name type="scientific">Thermoflexibacter ruber</name>
    <dbReference type="NCBI Taxonomy" id="1003"/>
    <lineage>
        <taxon>Bacteria</taxon>
        <taxon>Pseudomonadati</taxon>
        <taxon>Bacteroidota</taxon>
        <taxon>Cytophagia</taxon>
        <taxon>Cytophagales</taxon>
        <taxon>Thermoflexibacteraceae</taxon>
        <taxon>Thermoflexibacter</taxon>
    </lineage>
</organism>
<protein>
    <recommendedName>
        <fullName evidence="3">Lipoprotein</fullName>
    </recommendedName>
</protein>
<dbReference type="STRING" id="1003.SAMN04488541_100641"/>
<proteinExistence type="predicted"/>
<accession>A0A1I2D302</accession>
<evidence type="ECO:0008006" key="3">
    <source>
        <dbReference type="Google" id="ProtNLM"/>
    </source>
</evidence>
<dbReference type="PROSITE" id="PS51257">
    <property type="entry name" value="PROKAR_LIPOPROTEIN"/>
    <property type="match status" value="1"/>
</dbReference>
<gene>
    <name evidence="1" type="ORF">SAMN04488541_100641</name>
</gene>
<dbReference type="EMBL" id="FONY01000006">
    <property type="protein sequence ID" value="SFE74889.1"/>
    <property type="molecule type" value="Genomic_DNA"/>
</dbReference>
<dbReference type="RefSeq" id="WP_091540915.1">
    <property type="nucleotide sequence ID" value="NZ_FONY01000006.1"/>
</dbReference>